<dbReference type="AlphaFoldDB" id="D8RCG7"/>
<evidence type="ECO:0000259" key="12">
    <source>
        <dbReference type="PROSITE" id="PS51473"/>
    </source>
</evidence>
<keyword evidence="10" id="KW-0732">Signal</keyword>
<keyword evidence="2" id="KW-0808">Transferase</keyword>
<keyword evidence="9" id="KW-1133">Transmembrane helix</keyword>
<feature type="transmembrane region" description="Helical" evidence="9">
    <location>
        <begin position="187"/>
        <end position="211"/>
    </location>
</feature>
<dbReference type="GO" id="GO:0004674">
    <property type="term" value="F:protein serine/threonine kinase activity"/>
    <property type="evidence" value="ECO:0000318"/>
    <property type="project" value="GO_Central"/>
</dbReference>
<dbReference type="InterPro" id="IPR052059">
    <property type="entry name" value="CR_Ser/Thr_kinase"/>
</dbReference>
<dbReference type="FunCoup" id="D8RCG7">
    <property type="interactions" value="705"/>
</dbReference>
<dbReference type="HOGENOM" id="CLU_000288_35_4_1"/>
<dbReference type="KEGG" id="smo:SELMODRAFT_145920"/>
<dbReference type="Gene3D" id="1.10.510.10">
    <property type="entry name" value="Transferase(Phosphotransferase) domain 1"/>
    <property type="match status" value="1"/>
</dbReference>
<dbReference type="GO" id="GO:0005524">
    <property type="term" value="F:ATP binding"/>
    <property type="evidence" value="ECO:0007669"/>
    <property type="project" value="UniProtKB-UniRule"/>
</dbReference>
<dbReference type="SUPFAM" id="SSF56112">
    <property type="entry name" value="Protein kinase-like (PK-like)"/>
    <property type="match status" value="1"/>
</dbReference>
<keyword evidence="7" id="KW-0325">Glycoprotein</keyword>
<dbReference type="Gene3D" id="3.30.200.20">
    <property type="entry name" value="Phosphorylase Kinase, domain 1"/>
    <property type="match status" value="1"/>
</dbReference>
<evidence type="ECO:0000256" key="8">
    <source>
        <dbReference type="PROSITE-ProRule" id="PRU10141"/>
    </source>
</evidence>
<dbReference type="CDD" id="cd14066">
    <property type="entry name" value="STKc_IRAK"/>
    <property type="match status" value="1"/>
</dbReference>
<dbReference type="Gene3D" id="3.30.430.20">
    <property type="entry name" value="Gnk2 domain, C-X8-C-X2-C motif"/>
    <property type="match status" value="1"/>
</dbReference>
<keyword evidence="1" id="KW-0723">Serine/threonine-protein kinase</keyword>
<dbReference type="Proteomes" id="UP000001514">
    <property type="component" value="Unassembled WGS sequence"/>
</dbReference>
<dbReference type="CDD" id="cd23509">
    <property type="entry name" value="Gnk2-like"/>
    <property type="match status" value="1"/>
</dbReference>
<evidence type="ECO:0000256" key="6">
    <source>
        <dbReference type="ARBA" id="ARBA00023170"/>
    </source>
</evidence>
<evidence type="ECO:0000256" key="3">
    <source>
        <dbReference type="ARBA" id="ARBA00022741"/>
    </source>
</evidence>
<name>D8RCG7_SELML</name>
<dbReference type="PROSITE" id="PS50011">
    <property type="entry name" value="PROTEIN_KINASE_DOM"/>
    <property type="match status" value="1"/>
</dbReference>
<protein>
    <recommendedName>
        <fullName evidence="15">Protein kinase domain-containing protein</fullName>
    </recommendedName>
</protein>
<evidence type="ECO:0008006" key="15">
    <source>
        <dbReference type="Google" id="ProtNLM"/>
    </source>
</evidence>
<evidence type="ECO:0000256" key="4">
    <source>
        <dbReference type="ARBA" id="ARBA00022777"/>
    </source>
</evidence>
<proteinExistence type="predicted"/>
<dbReference type="eggNOG" id="ENOG502QT06">
    <property type="taxonomic scope" value="Eukaryota"/>
</dbReference>
<keyword evidence="14" id="KW-1185">Reference proteome</keyword>
<evidence type="ECO:0000313" key="14">
    <source>
        <dbReference type="Proteomes" id="UP000001514"/>
    </source>
</evidence>
<dbReference type="OrthoDB" id="4062651at2759"/>
<gene>
    <name evidence="13" type="ORF">SELMODRAFT_145920</name>
</gene>
<dbReference type="InterPro" id="IPR000719">
    <property type="entry name" value="Prot_kinase_dom"/>
</dbReference>
<evidence type="ECO:0000256" key="7">
    <source>
        <dbReference type="ARBA" id="ARBA00023180"/>
    </source>
</evidence>
<evidence type="ECO:0000256" key="9">
    <source>
        <dbReference type="SAM" id="Phobius"/>
    </source>
</evidence>
<dbReference type="FunFam" id="1.10.510.10:FF:000336">
    <property type="entry name" value="Cysteine-rich receptor-like protein kinase 2"/>
    <property type="match status" value="1"/>
</dbReference>
<dbReference type="InterPro" id="IPR008271">
    <property type="entry name" value="Ser/Thr_kinase_AS"/>
</dbReference>
<evidence type="ECO:0000256" key="2">
    <source>
        <dbReference type="ARBA" id="ARBA00022679"/>
    </source>
</evidence>
<dbReference type="Pfam" id="PF01657">
    <property type="entry name" value="Stress-antifung"/>
    <property type="match status" value="1"/>
</dbReference>
<feature type="binding site" evidence="8">
    <location>
        <position position="282"/>
    </location>
    <ligand>
        <name>ATP</name>
        <dbReference type="ChEBI" id="CHEBI:30616"/>
    </ligand>
</feature>
<dbReference type="OMA" id="HEESHCQ"/>
<dbReference type="Gramene" id="EFJ30128">
    <property type="protein sequence ID" value="EFJ30128"/>
    <property type="gene ID" value="SELMODRAFT_145920"/>
</dbReference>
<evidence type="ECO:0000256" key="10">
    <source>
        <dbReference type="SAM" id="SignalP"/>
    </source>
</evidence>
<sequence>MALLSLLWMIPLFLLDRSAAQGIPPDEPSSDARPGVAYYNTRKTTQGSQFQKNVETVIQFLYEHNPPNGFASCLGYGDFPDTAYGHTGCYNMSDQTSCASCIQQTYSEFQQLAPLAVGGVLWTNDTSNRCRIRFENYNFTPELVNMSVLGVLGPNVSAPAPAPIPPLSSSPPARASSSSSRDNRALVWRWGLVGGAVGLCLLLGVAGFAIWRWRMHTKLVGRHRRGDDTDIQRSIEGPVVFTYQDLSLATDSFSERNKLGQGGFGTVYKATLNNGSQVAVKKLSLQSNQGKREFVNEITIITGIQHRNLVRLKGYCVEADERLLVYEFLNKGSLDRALFSSGSNAFLDWQSRFQIAIGIARGLGYLHEESHVQVIHRDIKASNILLDDKLQPKISDFGISKLFDLDKGFGVTSTKVAGTLGYMAPEYATRGRLTAKADVFSYGILVLEIASGRKCVDPALPAEEELLLQLSWKLVMANRMSECIDKRLGGDYAVEEVSRLLRVAMLCTQEHEEARPTMSDVVAMLLGSHSSSLSLWPGNELLNEYK</sequence>
<dbReference type="InParanoid" id="D8RCG7"/>
<dbReference type="EMBL" id="GL377576">
    <property type="protein sequence ID" value="EFJ30128.1"/>
    <property type="molecule type" value="Genomic_DNA"/>
</dbReference>
<evidence type="ECO:0000313" key="13">
    <source>
        <dbReference type="EMBL" id="EFJ30128.1"/>
    </source>
</evidence>
<feature type="domain" description="Gnk2-homologous" evidence="12">
    <location>
        <begin position="32"/>
        <end position="139"/>
    </location>
</feature>
<keyword evidence="4" id="KW-0418">Kinase</keyword>
<feature type="domain" description="Protein kinase" evidence="11">
    <location>
        <begin position="253"/>
        <end position="532"/>
    </location>
</feature>
<dbReference type="InterPro" id="IPR017441">
    <property type="entry name" value="Protein_kinase_ATP_BS"/>
</dbReference>
<reference evidence="13 14" key="1">
    <citation type="journal article" date="2011" name="Science">
        <title>The Selaginella genome identifies genetic changes associated with the evolution of vascular plants.</title>
        <authorList>
            <person name="Banks J.A."/>
            <person name="Nishiyama T."/>
            <person name="Hasebe M."/>
            <person name="Bowman J.L."/>
            <person name="Gribskov M."/>
            <person name="dePamphilis C."/>
            <person name="Albert V.A."/>
            <person name="Aono N."/>
            <person name="Aoyama T."/>
            <person name="Ambrose B.A."/>
            <person name="Ashton N.W."/>
            <person name="Axtell M.J."/>
            <person name="Barker E."/>
            <person name="Barker M.S."/>
            <person name="Bennetzen J.L."/>
            <person name="Bonawitz N.D."/>
            <person name="Chapple C."/>
            <person name="Cheng C."/>
            <person name="Correa L.G."/>
            <person name="Dacre M."/>
            <person name="DeBarry J."/>
            <person name="Dreyer I."/>
            <person name="Elias M."/>
            <person name="Engstrom E.M."/>
            <person name="Estelle M."/>
            <person name="Feng L."/>
            <person name="Finet C."/>
            <person name="Floyd S.K."/>
            <person name="Frommer W.B."/>
            <person name="Fujita T."/>
            <person name="Gramzow L."/>
            <person name="Gutensohn M."/>
            <person name="Harholt J."/>
            <person name="Hattori M."/>
            <person name="Heyl A."/>
            <person name="Hirai T."/>
            <person name="Hiwatashi Y."/>
            <person name="Ishikawa M."/>
            <person name="Iwata M."/>
            <person name="Karol K.G."/>
            <person name="Koehler B."/>
            <person name="Kolukisaoglu U."/>
            <person name="Kubo M."/>
            <person name="Kurata T."/>
            <person name="Lalonde S."/>
            <person name="Li K."/>
            <person name="Li Y."/>
            <person name="Litt A."/>
            <person name="Lyons E."/>
            <person name="Manning G."/>
            <person name="Maruyama T."/>
            <person name="Michael T.P."/>
            <person name="Mikami K."/>
            <person name="Miyazaki S."/>
            <person name="Morinaga S."/>
            <person name="Murata T."/>
            <person name="Mueller-Roeber B."/>
            <person name="Nelson D.R."/>
            <person name="Obara M."/>
            <person name="Oguri Y."/>
            <person name="Olmstead R.G."/>
            <person name="Onodera N."/>
            <person name="Petersen B.L."/>
            <person name="Pils B."/>
            <person name="Prigge M."/>
            <person name="Rensing S.A."/>
            <person name="Riano-Pachon D.M."/>
            <person name="Roberts A.W."/>
            <person name="Sato Y."/>
            <person name="Scheller H.V."/>
            <person name="Schulz B."/>
            <person name="Schulz C."/>
            <person name="Shakirov E.V."/>
            <person name="Shibagaki N."/>
            <person name="Shinohara N."/>
            <person name="Shippen D.E."/>
            <person name="Soerensen I."/>
            <person name="Sotooka R."/>
            <person name="Sugimoto N."/>
            <person name="Sugita M."/>
            <person name="Sumikawa N."/>
            <person name="Tanurdzic M."/>
            <person name="Theissen G."/>
            <person name="Ulvskov P."/>
            <person name="Wakazuki S."/>
            <person name="Weng J.K."/>
            <person name="Willats W.W."/>
            <person name="Wipf D."/>
            <person name="Wolf P.G."/>
            <person name="Yang L."/>
            <person name="Zimmer A.D."/>
            <person name="Zhu Q."/>
            <person name="Mitros T."/>
            <person name="Hellsten U."/>
            <person name="Loque D."/>
            <person name="Otillar R."/>
            <person name="Salamov A."/>
            <person name="Schmutz J."/>
            <person name="Shapiro H."/>
            <person name="Lindquist E."/>
            <person name="Lucas S."/>
            <person name="Rokhsar D."/>
            <person name="Grigoriev I.V."/>
        </authorList>
    </citation>
    <scope>NUCLEOTIDE SEQUENCE [LARGE SCALE GENOMIC DNA]</scope>
</reference>
<accession>D8RCG7</accession>
<dbReference type="FunFam" id="3.30.200.20:FF:000177">
    <property type="entry name" value="Cysteine-rich receptor-like protein kinase 2"/>
    <property type="match status" value="1"/>
</dbReference>
<dbReference type="SMART" id="SM00220">
    <property type="entry name" value="S_TKc"/>
    <property type="match status" value="1"/>
</dbReference>
<dbReference type="PROSITE" id="PS00108">
    <property type="entry name" value="PROTEIN_KINASE_ST"/>
    <property type="match status" value="1"/>
</dbReference>
<feature type="chain" id="PRO_5003121712" description="Protein kinase domain-containing protein" evidence="10">
    <location>
        <begin position="21"/>
        <end position="546"/>
    </location>
</feature>
<keyword evidence="5 8" id="KW-0067">ATP-binding</keyword>
<dbReference type="InterPro" id="IPR038408">
    <property type="entry name" value="GNK2_sf"/>
</dbReference>
<keyword evidence="9" id="KW-0472">Membrane</keyword>
<dbReference type="InterPro" id="IPR001245">
    <property type="entry name" value="Ser-Thr/Tyr_kinase_cat_dom"/>
</dbReference>
<keyword evidence="3 8" id="KW-0547">Nucleotide-binding</keyword>
<evidence type="ECO:0000256" key="5">
    <source>
        <dbReference type="ARBA" id="ARBA00022840"/>
    </source>
</evidence>
<evidence type="ECO:0000259" key="11">
    <source>
        <dbReference type="PROSITE" id="PS50011"/>
    </source>
</evidence>
<keyword evidence="6" id="KW-0675">Receptor</keyword>
<dbReference type="PANTHER" id="PTHR47973">
    <property type="entry name" value="CYSTEINE-RICH RECEPTOR-LIKE PROTEIN KINASE 3"/>
    <property type="match status" value="1"/>
</dbReference>
<feature type="signal peptide" evidence="10">
    <location>
        <begin position="1"/>
        <end position="20"/>
    </location>
</feature>
<organism evidence="14">
    <name type="scientific">Selaginella moellendorffii</name>
    <name type="common">Spikemoss</name>
    <dbReference type="NCBI Taxonomy" id="88036"/>
    <lineage>
        <taxon>Eukaryota</taxon>
        <taxon>Viridiplantae</taxon>
        <taxon>Streptophyta</taxon>
        <taxon>Embryophyta</taxon>
        <taxon>Tracheophyta</taxon>
        <taxon>Lycopodiopsida</taxon>
        <taxon>Selaginellales</taxon>
        <taxon>Selaginellaceae</taxon>
        <taxon>Selaginella</taxon>
    </lineage>
</organism>
<evidence type="ECO:0000256" key="1">
    <source>
        <dbReference type="ARBA" id="ARBA00022527"/>
    </source>
</evidence>
<dbReference type="Pfam" id="PF07714">
    <property type="entry name" value="PK_Tyr_Ser-Thr"/>
    <property type="match status" value="1"/>
</dbReference>
<dbReference type="PROSITE" id="PS00107">
    <property type="entry name" value="PROTEIN_KINASE_ATP"/>
    <property type="match status" value="1"/>
</dbReference>
<dbReference type="InterPro" id="IPR011009">
    <property type="entry name" value="Kinase-like_dom_sf"/>
</dbReference>
<dbReference type="PROSITE" id="PS51473">
    <property type="entry name" value="GNK2"/>
    <property type="match status" value="1"/>
</dbReference>
<keyword evidence="9" id="KW-0812">Transmembrane</keyword>
<dbReference type="InterPro" id="IPR002902">
    <property type="entry name" value="GNK2"/>
</dbReference>